<organism evidence="1 2">
    <name type="scientific">Pseudoduganella violacea</name>
    <dbReference type="NCBI Taxonomy" id="1715466"/>
    <lineage>
        <taxon>Bacteria</taxon>
        <taxon>Pseudomonadati</taxon>
        <taxon>Pseudomonadota</taxon>
        <taxon>Betaproteobacteria</taxon>
        <taxon>Burkholderiales</taxon>
        <taxon>Oxalobacteraceae</taxon>
        <taxon>Telluria group</taxon>
        <taxon>Pseudoduganella</taxon>
    </lineage>
</organism>
<proteinExistence type="predicted"/>
<protein>
    <submittedName>
        <fullName evidence="1">ABC-type transporter Mla MlaB component</fullName>
    </submittedName>
</protein>
<gene>
    <name evidence="1" type="ORF">FHS03_004978</name>
</gene>
<dbReference type="RefSeq" id="WP_183443572.1">
    <property type="nucleotide sequence ID" value="NZ_JACHXD010000021.1"/>
</dbReference>
<name>A0A7W5BFE9_9BURK</name>
<accession>A0A7W5BFE9</accession>
<comment type="caution">
    <text evidence="1">The sequence shown here is derived from an EMBL/GenBank/DDBJ whole genome shotgun (WGS) entry which is preliminary data.</text>
</comment>
<evidence type="ECO:0000313" key="2">
    <source>
        <dbReference type="Proteomes" id="UP000541535"/>
    </source>
</evidence>
<sequence>MGLFSLFKKNKAAEDQAGTMAEDEGEAAARLAAHSELERQRVQQELQRDIARATAMKIDAIEAAMAADIFDDEEMPWASRPARPPRAAAIDGNTLPLLDAGTTELLGEPDIPAEAAAAETAPVVEEVALLYANGQAELAAELLAAAARDQRDRTVWWMLFDLYQILGRQDAFDSLSIDYASTFETSPPPWNPPAAPDSAVPPPAGLVPTVALSGMLDAGAAAQLARLHPVQDGAIPAATEHGADHTGPLRLDCSRVRGVTPEGCALLLAALRAVQAAERELTVAGAAELERQVGAILAVGRRDEGEAPWLLRLELLRLQHREKDFEESSMDYCVTFEVSPPPFTPPQRVALAPEQPLAAAAADRFVLPYLLAGDASAVIEAILAYAEQYPALVFDCARLARIDYGAAQQLLGALQGLGERRIEFRDLNHLAAALLRLLGAGASVRLFPHKY</sequence>
<dbReference type="EMBL" id="JACHXD010000021">
    <property type="protein sequence ID" value="MBB3121886.1"/>
    <property type="molecule type" value="Genomic_DNA"/>
</dbReference>
<keyword evidence="2" id="KW-1185">Reference proteome</keyword>
<reference evidence="1 2" key="1">
    <citation type="submission" date="2020-08" db="EMBL/GenBank/DDBJ databases">
        <title>Genomic Encyclopedia of Type Strains, Phase III (KMG-III): the genomes of soil and plant-associated and newly described type strains.</title>
        <authorList>
            <person name="Whitman W."/>
        </authorList>
    </citation>
    <scope>NUCLEOTIDE SEQUENCE [LARGE SCALE GENOMIC DNA]</scope>
    <source>
        <strain evidence="1 2">CECT 8897</strain>
    </source>
</reference>
<evidence type="ECO:0000313" key="1">
    <source>
        <dbReference type="EMBL" id="MBB3121886.1"/>
    </source>
</evidence>
<dbReference type="Proteomes" id="UP000541535">
    <property type="component" value="Unassembled WGS sequence"/>
</dbReference>
<dbReference type="AlphaFoldDB" id="A0A7W5BFE9"/>